<evidence type="ECO:0000256" key="12">
    <source>
        <dbReference type="RuleBase" id="RU003519"/>
    </source>
</evidence>
<evidence type="ECO:0000256" key="2">
    <source>
        <dbReference type="ARBA" id="ARBA00010260"/>
    </source>
</evidence>
<keyword evidence="5 14" id="KW-0732">Signal</keyword>
<evidence type="ECO:0000256" key="5">
    <source>
        <dbReference type="ARBA" id="ARBA00022729"/>
    </source>
</evidence>
<feature type="compositionally biased region" description="Polar residues" evidence="13">
    <location>
        <begin position="361"/>
        <end position="377"/>
    </location>
</feature>
<feature type="signal peptide" evidence="14">
    <location>
        <begin position="1"/>
        <end position="17"/>
    </location>
</feature>
<feature type="chain" id="PRO_5045827620" evidence="14">
    <location>
        <begin position="18"/>
        <end position="611"/>
    </location>
</feature>
<organism evidence="15 16">
    <name type="scientific">Limulus polyphemus</name>
    <name type="common">Atlantic horseshoe crab</name>
    <dbReference type="NCBI Taxonomy" id="6850"/>
    <lineage>
        <taxon>Eukaryota</taxon>
        <taxon>Metazoa</taxon>
        <taxon>Ecdysozoa</taxon>
        <taxon>Arthropoda</taxon>
        <taxon>Chelicerata</taxon>
        <taxon>Merostomata</taxon>
        <taxon>Xiphosura</taxon>
        <taxon>Limulidae</taxon>
        <taxon>Limulus</taxon>
    </lineage>
</organism>
<keyword evidence="7 12" id="KW-0472">Membrane</keyword>
<comment type="function">
    <text evidence="12">Cell surface proteoglycan.</text>
</comment>
<dbReference type="Pfam" id="PF01153">
    <property type="entry name" value="Glypican"/>
    <property type="match status" value="1"/>
</dbReference>
<evidence type="ECO:0000256" key="6">
    <source>
        <dbReference type="ARBA" id="ARBA00022974"/>
    </source>
</evidence>
<dbReference type="InterPro" id="IPR001863">
    <property type="entry name" value="Glypican"/>
</dbReference>
<name>A0ABM1B1M4_LIMPO</name>
<proteinExistence type="inferred from homology"/>
<evidence type="ECO:0000256" key="7">
    <source>
        <dbReference type="ARBA" id="ARBA00023136"/>
    </source>
</evidence>
<reference evidence="16" key="1">
    <citation type="submission" date="2025-08" db="UniProtKB">
        <authorList>
            <consortium name="RefSeq"/>
        </authorList>
    </citation>
    <scope>IDENTIFICATION</scope>
    <source>
        <tissue evidence="16">Muscle</tissue>
    </source>
</reference>
<comment type="subcellular location">
    <subcellularLocation>
        <location evidence="1 12">Cell membrane</location>
        <topology evidence="1 12">Lipid-anchor</topology>
        <topology evidence="1 12">GPI-anchor</topology>
    </subcellularLocation>
</comment>
<evidence type="ECO:0000313" key="16">
    <source>
        <dbReference type="RefSeq" id="XP_013772967.1"/>
    </source>
</evidence>
<keyword evidence="8" id="KW-0325">Glycoprotein</keyword>
<gene>
    <name evidence="16" type="primary">LOC106458058</name>
</gene>
<keyword evidence="9 12" id="KW-0357">Heparan sulfate</keyword>
<evidence type="ECO:0000256" key="1">
    <source>
        <dbReference type="ARBA" id="ARBA00004609"/>
    </source>
</evidence>
<keyword evidence="4 12" id="KW-0336">GPI-anchor</keyword>
<evidence type="ECO:0000313" key="15">
    <source>
        <dbReference type="Proteomes" id="UP000694941"/>
    </source>
</evidence>
<feature type="compositionally biased region" description="Low complexity" evidence="13">
    <location>
        <begin position="535"/>
        <end position="545"/>
    </location>
</feature>
<evidence type="ECO:0000256" key="11">
    <source>
        <dbReference type="RuleBase" id="RU003518"/>
    </source>
</evidence>
<keyword evidence="15" id="KW-1185">Reference proteome</keyword>
<dbReference type="GeneID" id="106458058"/>
<dbReference type="PANTHER" id="PTHR10822:SF29">
    <property type="entry name" value="DIVISION ABNORMALLY DELAYED PROTEIN"/>
    <property type="match status" value="1"/>
</dbReference>
<keyword evidence="10 12" id="KW-0449">Lipoprotein</keyword>
<feature type="region of interest" description="Disordered" evidence="13">
    <location>
        <begin position="535"/>
        <end position="582"/>
    </location>
</feature>
<evidence type="ECO:0000256" key="3">
    <source>
        <dbReference type="ARBA" id="ARBA00022475"/>
    </source>
</evidence>
<dbReference type="Proteomes" id="UP000694941">
    <property type="component" value="Unplaced"/>
</dbReference>
<evidence type="ECO:0000256" key="8">
    <source>
        <dbReference type="ARBA" id="ARBA00023180"/>
    </source>
</evidence>
<accession>A0ABM1B1M4</accession>
<dbReference type="PANTHER" id="PTHR10822">
    <property type="entry name" value="GLYPICAN"/>
    <property type="match status" value="1"/>
</dbReference>
<keyword evidence="6 12" id="KW-0654">Proteoglycan</keyword>
<evidence type="ECO:0000256" key="4">
    <source>
        <dbReference type="ARBA" id="ARBA00022622"/>
    </source>
</evidence>
<dbReference type="RefSeq" id="XP_013772967.1">
    <property type="nucleotide sequence ID" value="XM_013917513.2"/>
</dbReference>
<evidence type="ECO:0000256" key="13">
    <source>
        <dbReference type="SAM" id="MobiDB-lite"/>
    </source>
</evidence>
<feature type="compositionally biased region" description="Basic and acidic residues" evidence="13">
    <location>
        <begin position="556"/>
        <end position="565"/>
    </location>
</feature>
<evidence type="ECO:0000256" key="9">
    <source>
        <dbReference type="ARBA" id="ARBA00023207"/>
    </source>
</evidence>
<keyword evidence="3" id="KW-1003">Cell membrane</keyword>
<evidence type="ECO:0000256" key="10">
    <source>
        <dbReference type="ARBA" id="ARBA00023288"/>
    </source>
</evidence>
<evidence type="ECO:0000256" key="14">
    <source>
        <dbReference type="SAM" id="SignalP"/>
    </source>
</evidence>
<feature type="region of interest" description="Disordered" evidence="13">
    <location>
        <begin position="351"/>
        <end position="377"/>
    </location>
</feature>
<protein>
    <submittedName>
        <fullName evidence="16">Glypican-5-like isoform X1</fullName>
    </submittedName>
</protein>
<comment type="similarity">
    <text evidence="2 11">Belongs to the glypican family.</text>
</comment>
<sequence>MARGIFFLASLLVMVSAGPTDRKTETPGDLEPVNDAAMCTDVQRIFTTKQIGISRQVPDSEVKGDHLELCPSNRSCCTKDMEESYKTAAKVDFQHRLQSSSSYLKTLISASSNQFLEKFQEMTRLAENNTHTLFSQTYKKMESVARLPTEQLFADLLAYLKGKDITVGQRVDSFFASLFPIVYHHIINPNLREFSNDYKECLKEKVAEIKPFGDKAKLVSLQIVRSLDVARILLQALNLGVEIINTTEHMDFGQECNKALVKLTYCAHCQRLVSVKPCSGFCLNVGHGCLAKIAELDKPWGDYVGALHRLTSGMSESSNIEKVMNLLDAKISEAIMHAMDDGPEVTKKVKNVCGHPKRSTRSSSEATDSEQETNGQIVTSRSVVSTWHVRLQNFVKKLSQSKGFYANLADDICNDETLAVKGESNCWNGNELGTYKKTIAGIGVAAQKYNPEITLAGTEEVVVTSLVDKLVHMRELLDSKVDSVPESDSLFIQEAGSGSGFYYNTIVDDEDYYDYYETNGSGSGDIWGTLDYGSGSGDGSPDITTPPSSTIEDTGATEKEPDLHFSNKGSGTTEVPKTKDEGSASGRVFCNITAVICSLAFMVTLQFLTPL</sequence>